<feature type="compositionally biased region" description="Low complexity" evidence="10">
    <location>
        <begin position="428"/>
        <end position="438"/>
    </location>
</feature>
<evidence type="ECO:0000313" key="13">
    <source>
        <dbReference type="EMBL" id="KAJ3578548.1"/>
    </source>
</evidence>
<evidence type="ECO:0000313" key="14">
    <source>
        <dbReference type="Proteomes" id="UP001148614"/>
    </source>
</evidence>
<evidence type="ECO:0000259" key="12">
    <source>
        <dbReference type="Pfam" id="PF11145"/>
    </source>
</evidence>
<dbReference type="Pfam" id="PF11145">
    <property type="entry name" value="DUF2921"/>
    <property type="match status" value="1"/>
</dbReference>
<feature type="domain" description="SWEET-like" evidence="12">
    <location>
        <begin position="449"/>
        <end position="571"/>
    </location>
</feature>
<reference evidence="13" key="1">
    <citation type="submission" date="2022-07" db="EMBL/GenBank/DDBJ databases">
        <title>Genome Sequence of Xylaria arbuscula.</title>
        <authorList>
            <person name="Buettner E."/>
        </authorList>
    </citation>
    <scope>NUCLEOTIDE SEQUENCE</scope>
    <source>
        <strain evidence="13">VT107</strain>
    </source>
</reference>
<dbReference type="EMBL" id="JANPWZ010000199">
    <property type="protein sequence ID" value="KAJ3578548.1"/>
    <property type="molecule type" value="Genomic_DNA"/>
</dbReference>
<evidence type="ECO:0000256" key="1">
    <source>
        <dbReference type="ARBA" id="ARBA00000900"/>
    </source>
</evidence>
<evidence type="ECO:0000256" key="11">
    <source>
        <dbReference type="SAM" id="Phobius"/>
    </source>
</evidence>
<feature type="compositionally biased region" description="Polar residues" evidence="10">
    <location>
        <begin position="373"/>
        <end position="382"/>
    </location>
</feature>
<dbReference type="GO" id="GO:0012505">
    <property type="term" value="C:endomembrane system"/>
    <property type="evidence" value="ECO:0007669"/>
    <property type="project" value="UniProtKB-SubCell"/>
</dbReference>
<feature type="transmembrane region" description="Helical" evidence="11">
    <location>
        <begin position="450"/>
        <end position="471"/>
    </location>
</feature>
<dbReference type="EC" id="2.3.2.27" evidence="4"/>
<comment type="subcellular location">
    <subcellularLocation>
        <location evidence="2">Endomembrane system</location>
        <topology evidence="2">Multi-pass membrane protein</topology>
    </subcellularLocation>
</comment>
<dbReference type="InterPro" id="IPR021319">
    <property type="entry name" value="DUF2921"/>
</dbReference>
<evidence type="ECO:0000256" key="6">
    <source>
        <dbReference type="ARBA" id="ARBA00022692"/>
    </source>
</evidence>
<feature type="transmembrane region" description="Helical" evidence="11">
    <location>
        <begin position="295"/>
        <end position="317"/>
    </location>
</feature>
<gene>
    <name evidence="13" type="ORF">NPX13_g2017</name>
</gene>
<dbReference type="GO" id="GO:0061630">
    <property type="term" value="F:ubiquitin protein ligase activity"/>
    <property type="evidence" value="ECO:0007669"/>
    <property type="project" value="UniProtKB-EC"/>
</dbReference>
<comment type="pathway">
    <text evidence="3">Protein modification; protein ubiquitination.</text>
</comment>
<feature type="transmembrane region" description="Helical" evidence="11">
    <location>
        <begin position="540"/>
        <end position="558"/>
    </location>
</feature>
<keyword evidence="14" id="KW-1185">Reference proteome</keyword>
<evidence type="ECO:0000256" key="3">
    <source>
        <dbReference type="ARBA" id="ARBA00004906"/>
    </source>
</evidence>
<feature type="region of interest" description="Disordered" evidence="10">
    <location>
        <begin position="355"/>
        <end position="403"/>
    </location>
</feature>
<proteinExistence type="predicted"/>
<organism evidence="13 14">
    <name type="scientific">Xylaria arbuscula</name>
    <dbReference type="NCBI Taxonomy" id="114810"/>
    <lineage>
        <taxon>Eukaryota</taxon>
        <taxon>Fungi</taxon>
        <taxon>Dikarya</taxon>
        <taxon>Ascomycota</taxon>
        <taxon>Pezizomycotina</taxon>
        <taxon>Sordariomycetes</taxon>
        <taxon>Xylariomycetidae</taxon>
        <taxon>Xylariales</taxon>
        <taxon>Xylariaceae</taxon>
        <taxon>Xylaria</taxon>
    </lineage>
</organism>
<evidence type="ECO:0000256" key="7">
    <source>
        <dbReference type="ARBA" id="ARBA00022786"/>
    </source>
</evidence>
<accession>A0A9W8NLI7</accession>
<feature type="transmembrane region" description="Helical" evidence="11">
    <location>
        <begin position="508"/>
        <end position="528"/>
    </location>
</feature>
<keyword evidence="6 11" id="KW-0812">Transmembrane</keyword>
<dbReference type="PANTHER" id="PTHR10622">
    <property type="entry name" value="HET DOMAIN-CONTAINING PROTEIN"/>
    <property type="match status" value="1"/>
</dbReference>
<sequence>MLLASPDVAWNGLNSEWSRNITGREGKILVRIDDPEDAATEPEHVDLKIFRQDEIQARHVSSTVTVEDIEGTGSSWEIRLHGVHWPKAGALLFTTTSDKYAGIFGLPHLTTRPEFFESSQALLNRTLGSTLDKKERWTFTDQSDPWVSTIDAPAEAWNPTPHCEYLLYIQLHPLDHGILQVQPSLTGPENVIKAIHNIENELRFPQGTPHRVTPRLQMSAVLFSPDCAFFIESKGPPAYPPTDGEHLLGVKQEIFLYNVSTWLLGLAFVIFGQIQLLKVQLKESSTPSTLSRVSFYTASTMLLADGIIFAASASWSLSASNTLLPSLVVTCVSFLSMTISIFFLSEIHRVQESEWRQQEHERERQNPPAANASRPQQPSPDRSTIPPPRAPTGEGRPASPPIIIPSDQDIDAEIAEVNNTRTNGGSLPAPATASTPAADSQDNGTSISTVFGRFVLVGICILFLSVAAVTWRPTIRVAYFNIVAFVYLSMWTPQIYRNVYRNCRRALSWPFVVGQSILRLLPIAYFYIWSDNFALAEPDWTTFAFLAGWVWVQIWILIGQSVLGPRFGLPKGWLPEAWEYHPVLREDNIEAGGLPIGLVSMPNSPIIERVKSGDDGKDKKRTNIHVIDCAICREVLEVPVVKSGEDDPSAGGVAGVFARRMLDWVWVDTCCIDKSSSAELSEADVRPSTRPFENLEKPIRQARWFTRGWTLQEYLASSEIVLLNSAWQPLYPANFPSIKYTEGQFGLHFVPRLLTCVTGIDASRWEDASTATRLSWAAKRETSRLEDEAYCLLGILNVKMPLLYGEGSQAFSRLLGELIKKSNSHGVLAAWYGLPRPSLFHVLPTSPRAYAGCAREFKDVRVRGKPDSLHFTMTNAGLNIELPLIQIDSELKLALGILNCQVDDSHLAIVLMQSNDDEYGQLYHPIYQPLPVPPEFCEVAHRKNIYITDNKTKINGYNFIVHDLLLRQLGYDLASVYPPSEIWKDADGYSEITCETLDAVVILFTSNAARNIALFVSTPFSQSPPQILISLTNSTSAIGFLLSDEFINCQERFSRSPSVPLDSTWSSSINIKTLEARKPWGTHVDICVPGPPEGPGATFRISAFSPDPGRVFVINEEIQ</sequence>
<feature type="transmembrane region" description="Helical" evidence="11">
    <location>
        <begin position="323"/>
        <end position="344"/>
    </location>
</feature>
<keyword evidence="8 11" id="KW-1133">Transmembrane helix</keyword>
<evidence type="ECO:0000256" key="8">
    <source>
        <dbReference type="ARBA" id="ARBA00022989"/>
    </source>
</evidence>
<dbReference type="AlphaFoldDB" id="A0A9W8NLI7"/>
<evidence type="ECO:0000256" key="10">
    <source>
        <dbReference type="SAM" id="MobiDB-lite"/>
    </source>
</evidence>
<feature type="transmembrane region" description="Helical" evidence="11">
    <location>
        <begin position="477"/>
        <end position="496"/>
    </location>
</feature>
<keyword evidence="5" id="KW-0808">Transferase</keyword>
<evidence type="ECO:0000256" key="9">
    <source>
        <dbReference type="ARBA" id="ARBA00023136"/>
    </source>
</evidence>
<evidence type="ECO:0000256" key="5">
    <source>
        <dbReference type="ARBA" id="ARBA00022679"/>
    </source>
</evidence>
<dbReference type="PANTHER" id="PTHR10622:SF10">
    <property type="entry name" value="HET DOMAIN-CONTAINING PROTEIN"/>
    <property type="match status" value="1"/>
</dbReference>
<name>A0A9W8NLI7_9PEZI</name>
<feature type="transmembrane region" description="Helical" evidence="11">
    <location>
        <begin position="254"/>
        <end position="274"/>
    </location>
</feature>
<keyword evidence="9 11" id="KW-0472">Membrane</keyword>
<protein>
    <recommendedName>
        <fullName evidence="4">RING-type E3 ubiquitin transferase</fullName>
        <ecNumber evidence="4">2.3.2.27</ecNumber>
    </recommendedName>
</protein>
<evidence type="ECO:0000256" key="4">
    <source>
        <dbReference type="ARBA" id="ARBA00012483"/>
    </source>
</evidence>
<comment type="catalytic activity">
    <reaction evidence="1">
        <text>S-ubiquitinyl-[E2 ubiquitin-conjugating enzyme]-L-cysteine + [acceptor protein]-L-lysine = [E2 ubiquitin-conjugating enzyme]-L-cysteine + N(6)-ubiquitinyl-[acceptor protein]-L-lysine.</text>
        <dbReference type="EC" id="2.3.2.27"/>
    </reaction>
</comment>
<feature type="region of interest" description="Disordered" evidence="10">
    <location>
        <begin position="420"/>
        <end position="443"/>
    </location>
</feature>
<dbReference type="Proteomes" id="UP001148614">
    <property type="component" value="Unassembled WGS sequence"/>
</dbReference>
<dbReference type="VEuPathDB" id="FungiDB:F4678DRAFT_468581"/>
<comment type="caution">
    <text evidence="13">The sequence shown here is derived from an EMBL/GenBank/DDBJ whole genome shotgun (WGS) entry which is preliminary data.</text>
</comment>
<feature type="compositionally biased region" description="Basic and acidic residues" evidence="10">
    <location>
        <begin position="355"/>
        <end position="365"/>
    </location>
</feature>
<evidence type="ECO:0000256" key="2">
    <source>
        <dbReference type="ARBA" id="ARBA00004127"/>
    </source>
</evidence>
<keyword evidence="7" id="KW-0833">Ubl conjugation pathway</keyword>